<evidence type="ECO:0000256" key="10">
    <source>
        <dbReference type="ARBA" id="ARBA00022914"/>
    </source>
</evidence>
<evidence type="ECO:0000256" key="14">
    <source>
        <dbReference type="ARBA" id="ARBA00031725"/>
    </source>
</evidence>
<accession>A0A423PGJ2</accession>
<comment type="cofactor">
    <cofactor evidence="16 17 19">
        <name>FAD</name>
        <dbReference type="ChEBI" id="CHEBI:57692"/>
    </cofactor>
    <text evidence="16 17 19">Binds 1 FAD per subunit.</text>
</comment>
<dbReference type="Pfam" id="PF00403">
    <property type="entry name" value="HMA"/>
    <property type="match status" value="1"/>
</dbReference>
<keyword evidence="10 16" id="KW-0476">Mercury</keyword>
<dbReference type="SUPFAM" id="SSF55424">
    <property type="entry name" value="FAD/NAD-linked reductases, dimerisation (C-terminal) domain"/>
    <property type="match status" value="1"/>
</dbReference>
<dbReference type="Pfam" id="PF02852">
    <property type="entry name" value="Pyr_redox_dim"/>
    <property type="match status" value="1"/>
</dbReference>
<dbReference type="Gene3D" id="3.30.390.30">
    <property type="match status" value="1"/>
</dbReference>
<dbReference type="GO" id="GO:0045340">
    <property type="term" value="F:mercury ion binding"/>
    <property type="evidence" value="ECO:0007669"/>
    <property type="project" value="InterPro"/>
</dbReference>
<dbReference type="PIRSF" id="PIRSF000350">
    <property type="entry name" value="Mercury_reductase_MerA"/>
    <property type="match status" value="1"/>
</dbReference>
<dbReference type="GO" id="GO:0003955">
    <property type="term" value="F:NAD(P)H dehydrogenase (quinone) activity"/>
    <property type="evidence" value="ECO:0007669"/>
    <property type="project" value="TreeGrafter"/>
</dbReference>
<dbReference type="InterPro" id="IPR006121">
    <property type="entry name" value="HMA_dom"/>
</dbReference>
<evidence type="ECO:0000256" key="8">
    <source>
        <dbReference type="ARBA" id="ARBA00022827"/>
    </source>
</evidence>
<feature type="binding site" evidence="17">
    <location>
        <position position="349"/>
    </location>
    <ligand>
        <name>NAD(+)</name>
        <dbReference type="ChEBI" id="CHEBI:57540"/>
    </ligand>
</feature>
<keyword evidence="22" id="KW-1185">Reference proteome</keyword>
<organism evidence="21 22">
    <name type="scientific">Salinisphaera orenii MK-B5</name>
    <dbReference type="NCBI Taxonomy" id="856730"/>
    <lineage>
        <taxon>Bacteria</taxon>
        <taxon>Pseudomonadati</taxon>
        <taxon>Pseudomonadota</taxon>
        <taxon>Gammaproteobacteria</taxon>
        <taxon>Salinisphaerales</taxon>
        <taxon>Salinisphaeraceae</taxon>
        <taxon>Salinisphaera</taxon>
    </lineage>
</organism>
<keyword evidence="12" id="KW-1015">Disulfide bond</keyword>
<dbReference type="EMBL" id="AYKH01000041">
    <property type="protein sequence ID" value="ROO24685.1"/>
    <property type="molecule type" value="Genomic_DNA"/>
</dbReference>
<dbReference type="InterPro" id="IPR036163">
    <property type="entry name" value="HMA_dom_sf"/>
</dbReference>
<evidence type="ECO:0000256" key="15">
    <source>
        <dbReference type="ARBA" id="ARBA00048984"/>
    </source>
</evidence>
<evidence type="ECO:0000256" key="2">
    <source>
        <dbReference type="ARBA" id="ARBA00011738"/>
    </source>
</evidence>
<dbReference type="GO" id="GO:0050787">
    <property type="term" value="P:detoxification of mercury ion"/>
    <property type="evidence" value="ECO:0007669"/>
    <property type="project" value="InterPro"/>
</dbReference>
<keyword evidence="9 16" id="KW-0521">NADP</keyword>
<comment type="function">
    <text evidence="16">Resistance to Hg(2+) in bacteria appears to be governed by a specialized system which includes mercuric reductase. MerA protein is responsible for volatilizing mercury as Hg(0).</text>
</comment>
<feature type="binding site" evidence="17">
    <location>
        <position position="390"/>
    </location>
    <ligand>
        <name>FAD</name>
        <dbReference type="ChEBI" id="CHEBI:57692"/>
    </ligand>
</feature>
<dbReference type="PANTHER" id="PTHR43014">
    <property type="entry name" value="MERCURIC REDUCTASE"/>
    <property type="match status" value="1"/>
</dbReference>
<dbReference type="PANTHER" id="PTHR43014:SF2">
    <property type="entry name" value="MERCURIC REDUCTASE"/>
    <property type="match status" value="1"/>
</dbReference>
<keyword evidence="5 16" id="KW-0475">Mercuric resistance</keyword>
<dbReference type="EC" id="1.16.1.1" evidence="3 16"/>
<evidence type="ECO:0000256" key="7">
    <source>
        <dbReference type="ARBA" id="ARBA00022723"/>
    </source>
</evidence>
<sequence>MKRILAIHGMTCAHCAQRVEDALNALPGASAVVSYAERRAEVQLDDGTDETTLIEAVQAQGYDARNWDDESSLAQSSRVAGEDENRHIAIIGSGSGAFAAAIRAVEAGARVSMIESGDIIGGTCVNVGCVPSKIQIRAAELAQHQRHNPFDGLADCKPTINRPRLQRQQQSRVEELRAAKYQKILDDNPSITLRRGRAHFEDAHTLIVTTHDGSEDRLVADRILIATGASPTIPPIPGLADTPYWTSDEAVFSPDTPEHIIVIGASVVAVEQAQAFRRLGSKVTVLARSTLLSSEDPALGEGLAAAFRAEGIDVRQHSLARSVHFAAGQFTLDTDDGPIQGDRLLVATGRAPNTRDLALDKIGVVTDERGAIRVDASLCTSAEHIYATGDCTTLPQFVYVAAAGGTRAAVNMTGGRARLDLSAMPAVIFTDPQIATVGLDERQAQARGLEIETRSLGLEHVPRALANFETRGFVKLVAEAASHRLLGAQILAPEAGEMIQAAVLAVHHGMTVEALGDLLFPYLVHVEALKLCAQTFTKDVEQLSCCAG</sequence>
<dbReference type="SUPFAM" id="SSF55008">
    <property type="entry name" value="HMA, heavy metal-associated domain"/>
    <property type="match status" value="1"/>
</dbReference>
<evidence type="ECO:0000256" key="13">
    <source>
        <dbReference type="ARBA" id="ARBA00023284"/>
    </source>
</evidence>
<keyword evidence="11 16" id="KW-0560">Oxidoreductase</keyword>
<evidence type="ECO:0000313" key="22">
    <source>
        <dbReference type="Proteomes" id="UP000283993"/>
    </source>
</evidence>
<reference evidence="21 22" key="1">
    <citation type="submission" date="2013-10" db="EMBL/GenBank/DDBJ databases">
        <title>Salinisphaera orenii MK-B5 Genome Sequencing.</title>
        <authorList>
            <person name="Lai Q."/>
            <person name="Li C."/>
            <person name="Shao Z."/>
        </authorList>
    </citation>
    <scope>NUCLEOTIDE SEQUENCE [LARGE SCALE GENOMIC DNA]</scope>
    <source>
        <strain evidence="21 22">MK-B5</strain>
    </source>
</reference>
<feature type="domain" description="HMA" evidence="20">
    <location>
        <begin position="1"/>
        <end position="65"/>
    </location>
</feature>
<dbReference type="InterPro" id="IPR023753">
    <property type="entry name" value="FAD/NAD-binding_dom"/>
</dbReference>
<dbReference type="InterPro" id="IPR004099">
    <property type="entry name" value="Pyr_nucl-diS_OxRdtase_dimer"/>
</dbReference>
<dbReference type="Gene3D" id="3.30.70.100">
    <property type="match status" value="1"/>
</dbReference>
<keyword evidence="17" id="KW-0547">Nucleotide-binding</keyword>
<dbReference type="GO" id="GO:0050660">
    <property type="term" value="F:flavin adenine dinucleotide binding"/>
    <property type="evidence" value="ECO:0007669"/>
    <property type="project" value="UniProtKB-UniRule"/>
</dbReference>
<dbReference type="InterPro" id="IPR021179">
    <property type="entry name" value="Mercury_reductase_MerA"/>
</dbReference>
<keyword evidence="13" id="KW-0676">Redox-active center</keyword>
<dbReference type="GO" id="GO:0050661">
    <property type="term" value="F:NADP binding"/>
    <property type="evidence" value="ECO:0007669"/>
    <property type="project" value="InterPro"/>
</dbReference>
<dbReference type="GO" id="GO:0016668">
    <property type="term" value="F:oxidoreductase activity, acting on a sulfur group of donors, NAD(P) as acceptor"/>
    <property type="evidence" value="ECO:0007669"/>
    <property type="project" value="UniProtKB-UniRule"/>
</dbReference>
<feature type="disulfide bond" description="Redox-active" evidence="18">
    <location>
        <begin position="124"/>
        <end position="129"/>
    </location>
</feature>
<dbReference type="NCBIfam" id="TIGR02053">
    <property type="entry name" value="MerA"/>
    <property type="match status" value="1"/>
</dbReference>
<feature type="binding site" evidence="17">
    <location>
        <begin position="264"/>
        <end position="271"/>
    </location>
    <ligand>
        <name>NAD(+)</name>
        <dbReference type="ChEBI" id="CHEBI:57540"/>
    </ligand>
</feature>
<dbReference type="NCBIfam" id="NF010311">
    <property type="entry name" value="PRK13748.1"/>
    <property type="match status" value="1"/>
</dbReference>
<dbReference type="Pfam" id="PF07992">
    <property type="entry name" value="Pyr_redox_2"/>
    <property type="match status" value="1"/>
</dbReference>
<dbReference type="InterPro" id="IPR001100">
    <property type="entry name" value="Pyr_nuc-diS_OxRdtase"/>
</dbReference>
<evidence type="ECO:0000313" key="21">
    <source>
        <dbReference type="EMBL" id="ROO24685.1"/>
    </source>
</evidence>
<comment type="caution">
    <text evidence="21">The sequence shown here is derived from an EMBL/GenBank/DDBJ whole genome shotgun (WGS) entry which is preliminary data.</text>
</comment>
<dbReference type="RefSeq" id="WP_123632021.1">
    <property type="nucleotide sequence ID" value="NZ_AYKH01000041.1"/>
</dbReference>
<dbReference type="PRINTS" id="PR00945">
    <property type="entry name" value="HGRDTASE"/>
</dbReference>
<evidence type="ECO:0000256" key="6">
    <source>
        <dbReference type="ARBA" id="ARBA00022630"/>
    </source>
</evidence>
<keyword evidence="7 16" id="KW-0479">Metal-binding</keyword>
<evidence type="ECO:0000256" key="9">
    <source>
        <dbReference type="ARBA" id="ARBA00022857"/>
    </source>
</evidence>
<evidence type="ECO:0000256" key="5">
    <source>
        <dbReference type="ARBA" id="ARBA00022466"/>
    </source>
</evidence>
<evidence type="ECO:0000256" key="18">
    <source>
        <dbReference type="PIRSR" id="PIRSR000350-4"/>
    </source>
</evidence>
<dbReference type="FunFam" id="3.30.390.30:FF:000001">
    <property type="entry name" value="Dihydrolipoyl dehydrogenase"/>
    <property type="match status" value="1"/>
</dbReference>
<dbReference type="CDD" id="cd00371">
    <property type="entry name" value="HMA"/>
    <property type="match status" value="1"/>
</dbReference>
<dbReference type="InterPro" id="IPR036188">
    <property type="entry name" value="FAD/NAD-bd_sf"/>
</dbReference>
<dbReference type="InterPro" id="IPR016156">
    <property type="entry name" value="FAD/NAD-linked_Rdtase_dimer_sf"/>
</dbReference>
<keyword evidence="8 16" id="KW-0274">FAD</keyword>
<evidence type="ECO:0000256" key="4">
    <source>
        <dbReference type="ARBA" id="ARBA00014791"/>
    </source>
</evidence>
<evidence type="ECO:0000256" key="16">
    <source>
        <dbReference type="PIRNR" id="PIRNR000350"/>
    </source>
</evidence>
<gene>
    <name evidence="19" type="primary">merA</name>
    <name evidence="21" type="ORF">SAOR_14280</name>
</gene>
<name>A0A423PGJ2_9GAMM</name>
<evidence type="ECO:0000256" key="3">
    <source>
        <dbReference type="ARBA" id="ARBA00012661"/>
    </source>
</evidence>
<keyword evidence="17" id="KW-0520">NAD</keyword>
<dbReference type="InterPro" id="IPR012999">
    <property type="entry name" value="Pyr_OxRdtase_I_AS"/>
</dbReference>
<evidence type="ECO:0000259" key="20">
    <source>
        <dbReference type="PROSITE" id="PS50846"/>
    </source>
</evidence>
<comment type="subunit">
    <text evidence="2 16 19">Homodimer.</text>
</comment>
<proteinExistence type="inferred from homology"/>
<evidence type="ECO:0000256" key="11">
    <source>
        <dbReference type="ARBA" id="ARBA00023002"/>
    </source>
</evidence>
<evidence type="ECO:0000256" key="12">
    <source>
        <dbReference type="ARBA" id="ARBA00023157"/>
    </source>
</evidence>
<keyword evidence="6 16" id="KW-0285">Flavoprotein</keyword>
<dbReference type="PROSITE" id="PS50846">
    <property type="entry name" value="HMA_2"/>
    <property type="match status" value="1"/>
</dbReference>
<protein>
    <recommendedName>
        <fullName evidence="4 16">Mercuric reductase</fullName>
        <ecNumber evidence="3 16">1.16.1.1</ecNumber>
    </recommendedName>
    <alternativeName>
        <fullName evidence="14 16">Hg(II) reductase</fullName>
    </alternativeName>
</protein>
<evidence type="ECO:0000256" key="17">
    <source>
        <dbReference type="PIRSR" id="PIRSR000350-3"/>
    </source>
</evidence>
<dbReference type="InterPro" id="IPR017969">
    <property type="entry name" value="Heavy-metal-associated_CS"/>
</dbReference>
<comment type="catalytic activity">
    <reaction evidence="15 16 19">
        <text>Hg + NADP(+) + H(+) = Hg(2+) + NADPH</text>
        <dbReference type="Rhea" id="RHEA:23856"/>
        <dbReference type="ChEBI" id="CHEBI:15378"/>
        <dbReference type="ChEBI" id="CHEBI:16170"/>
        <dbReference type="ChEBI" id="CHEBI:16793"/>
        <dbReference type="ChEBI" id="CHEBI:57783"/>
        <dbReference type="ChEBI" id="CHEBI:58349"/>
        <dbReference type="EC" id="1.16.1.1"/>
    </reaction>
</comment>
<dbReference type="GO" id="GO:0016152">
    <property type="term" value="F:mercury (II) reductase (NADP+) activity"/>
    <property type="evidence" value="ECO:0007669"/>
    <property type="project" value="UniProtKB-UniRule"/>
</dbReference>
<dbReference type="AlphaFoldDB" id="A0A423PGJ2"/>
<evidence type="ECO:0000256" key="1">
    <source>
        <dbReference type="ARBA" id="ARBA00007532"/>
    </source>
</evidence>
<dbReference type="PROSITE" id="PS01047">
    <property type="entry name" value="HMA_1"/>
    <property type="match status" value="1"/>
</dbReference>
<dbReference type="SUPFAM" id="SSF51905">
    <property type="entry name" value="FAD/NAD(P)-binding domain"/>
    <property type="match status" value="1"/>
</dbReference>
<feature type="binding site" evidence="17">
    <location>
        <position position="133"/>
    </location>
    <ligand>
        <name>FAD</name>
        <dbReference type="ChEBI" id="CHEBI:57692"/>
    </ligand>
</feature>
<dbReference type="Gene3D" id="3.50.50.60">
    <property type="entry name" value="FAD/NAD(P)-binding domain"/>
    <property type="match status" value="2"/>
</dbReference>
<comment type="similarity">
    <text evidence="1 16 19">Belongs to the class-I pyridine nucleotide-disulfide oxidoreductase family.</text>
</comment>
<dbReference type="PROSITE" id="PS00076">
    <property type="entry name" value="PYRIDINE_REDOX_1"/>
    <property type="match status" value="1"/>
</dbReference>
<evidence type="ECO:0000256" key="19">
    <source>
        <dbReference type="RuleBase" id="RU361223"/>
    </source>
</evidence>
<dbReference type="Proteomes" id="UP000283993">
    <property type="component" value="Unassembled WGS sequence"/>
</dbReference>